<dbReference type="InterPro" id="IPR012677">
    <property type="entry name" value="Nucleotide-bd_a/b_plait_sf"/>
</dbReference>
<dbReference type="PROSITE" id="PS50102">
    <property type="entry name" value="RRM"/>
    <property type="match status" value="2"/>
</dbReference>
<dbReference type="InterPro" id="IPR035979">
    <property type="entry name" value="RBD_domain_sf"/>
</dbReference>
<dbReference type="GO" id="GO:0003729">
    <property type="term" value="F:mRNA binding"/>
    <property type="evidence" value="ECO:0007669"/>
    <property type="project" value="TreeGrafter"/>
</dbReference>
<reference evidence="5 6" key="1">
    <citation type="journal article" date="2018" name="Elife">
        <title>Functional genomics of lipid metabolism in the oleaginous yeast Rhodosporidium toruloides.</title>
        <authorList>
            <person name="Coradetti S.T."/>
            <person name="Pinel D."/>
            <person name="Geiselman G."/>
            <person name="Ito M."/>
            <person name="Mondo S."/>
            <person name="Reilly M.C."/>
            <person name="Cheng Y.F."/>
            <person name="Bauer S."/>
            <person name="Grigoriev I."/>
            <person name="Gladden J.M."/>
            <person name="Simmons B.A."/>
            <person name="Brem R."/>
            <person name="Arkin A.P."/>
            <person name="Skerker J.M."/>
        </authorList>
    </citation>
    <scope>NUCLEOTIDE SEQUENCE [LARGE SCALE GENOMIC DNA]</scope>
    <source>
        <strain evidence="5 6">NBRC 0880</strain>
    </source>
</reference>
<dbReference type="OrthoDB" id="439808at2759"/>
<evidence type="ECO:0000256" key="2">
    <source>
        <dbReference type="PROSITE-ProRule" id="PRU00176"/>
    </source>
</evidence>
<evidence type="ECO:0000259" key="4">
    <source>
        <dbReference type="PROSITE" id="PS50102"/>
    </source>
</evidence>
<feature type="region of interest" description="Disordered" evidence="3">
    <location>
        <begin position="1"/>
        <end position="38"/>
    </location>
</feature>
<accession>A0A2T0AAA5</accession>
<comment type="caution">
    <text evidence="5">The sequence shown here is derived from an EMBL/GenBank/DDBJ whole genome shotgun (WGS) entry which is preliminary data.</text>
</comment>
<feature type="region of interest" description="Disordered" evidence="3">
    <location>
        <begin position="112"/>
        <end position="139"/>
    </location>
</feature>
<feature type="domain" description="RRM" evidence="4">
    <location>
        <begin position="140"/>
        <end position="224"/>
    </location>
</feature>
<dbReference type="Gene3D" id="3.30.70.330">
    <property type="match status" value="2"/>
</dbReference>
<keyword evidence="1 2" id="KW-0694">RNA-binding</keyword>
<name>A0A2T0AAA5_RHOTO</name>
<dbReference type="EMBL" id="LCTV02000005">
    <property type="protein sequence ID" value="PRQ74941.1"/>
    <property type="molecule type" value="Genomic_DNA"/>
</dbReference>
<feature type="region of interest" description="Disordered" evidence="3">
    <location>
        <begin position="195"/>
        <end position="309"/>
    </location>
</feature>
<dbReference type="AlphaFoldDB" id="A0A2T0AAA5"/>
<dbReference type="PANTHER" id="PTHR48025">
    <property type="entry name" value="OS02G0815200 PROTEIN"/>
    <property type="match status" value="1"/>
</dbReference>
<evidence type="ECO:0000313" key="5">
    <source>
        <dbReference type="EMBL" id="PRQ74941.1"/>
    </source>
</evidence>
<proteinExistence type="predicted"/>
<feature type="compositionally biased region" description="Basic and acidic residues" evidence="3">
    <location>
        <begin position="1"/>
        <end position="15"/>
    </location>
</feature>
<feature type="compositionally biased region" description="Gly residues" evidence="3">
    <location>
        <begin position="232"/>
        <end position="292"/>
    </location>
</feature>
<dbReference type="SUPFAM" id="SSF54928">
    <property type="entry name" value="RNA-binding domain, RBD"/>
    <property type="match status" value="2"/>
</dbReference>
<evidence type="ECO:0000256" key="3">
    <source>
        <dbReference type="SAM" id="MobiDB-lite"/>
    </source>
</evidence>
<dbReference type="Pfam" id="PF00076">
    <property type="entry name" value="RRM_1"/>
    <property type="match status" value="2"/>
</dbReference>
<dbReference type="InterPro" id="IPR050502">
    <property type="entry name" value="Euk_RNA-bind_prot"/>
</dbReference>
<dbReference type="SMART" id="SM00360">
    <property type="entry name" value="RRM"/>
    <property type="match status" value="2"/>
</dbReference>
<protein>
    <recommendedName>
        <fullName evidence="4">RRM domain-containing protein</fullName>
    </recommendedName>
</protein>
<feature type="compositionally biased region" description="Low complexity" evidence="3">
    <location>
        <begin position="16"/>
        <end position="38"/>
    </location>
</feature>
<dbReference type="InterPro" id="IPR000504">
    <property type="entry name" value="RRM_dom"/>
</dbReference>
<evidence type="ECO:0000313" key="6">
    <source>
        <dbReference type="Proteomes" id="UP000239560"/>
    </source>
</evidence>
<dbReference type="PANTHER" id="PTHR48025:SF1">
    <property type="entry name" value="RRM DOMAIN-CONTAINING PROTEIN"/>
    <property type="match status" value="1"/>
</dbReference>
<feature type="domain" description="RRM" evidence="4">
    <location>
        <begin position="39"/>
        <end position="116"/>
    </location>
</feature>
<sequence length="309" mass="32072">MKEDAPKENKKRAAEESAAPAKKAKVESAAPAAEGGESTTVFVGQLSWNVDNDWLQSEFKDCGEVVSARVVTDRDSGRSRGFGYVEFTTAEAAQKALELAGKEIDGRAIKVDVTTPRPPREQQERPKKQFNDQLSGPPTTTLFVGNLPFSASEDAVWTAFADFGDVQSVRLPTDPESGRPKGFGYVEFSSIEGSQAAVTAGGPESTGSGVEIDGRKLRLDYSQPRGERQGGGDRNGGGGGRGGFGGRGGGRGGRGGFNDRGGRGGGRGGRGGRGGGRSADAGWGGRPGGNPRSGGFSNDKPAGKKISFD</sequence>
<feature type="compositionally biased region" description="Basic and acidic residues" evidence="3">
    <location>
        <begin position="118"/>
        <end position="130"/>
    </location>
</feature>
<evidence type="ECO:0000256" key="1">
    <source>
        <dbReference type="ARBA" id="ARBA00022884"/>
    </source>
</evidence>
<organism evidence="5 6">
    <name type="scientific">Rhodotorula toruloides</name>
    <name type="common">Yeast</name>
    <name type="synonym">Rhodosporidium toruloides</name>
    <dbReference type="NCBI Taxonomy" id="5286"/>
    <lineage>
        <taxon>Eukaryota</taxon>
        <taxon>Fungi</taxon>
        <taxon>Dikarya</taxon>
        <taxon>Basidiomycota</taxon>
        <taxon>Pucciniomycotina</taxon>
        <taxon>Microbotryomycetes</taxon>
        <taxon>Sporidiobolales</taxon>
        <taxon>Sporidiobolaceae</taxon>
        <taxon>Rhodotorula</taxon>
    </lineage>
</organism>
<feature type="compositionally biased region" description="Basic and acidic residues" evidence="3">
    <location>
        <begin position="212"/>
        <end position="231"/>
    </location>
</feature>
<gene>
    <name evidence="5" type="ORF">AAT19DRAFT_13963</name>
</gene>
<dbReference type="Proteomes" id="UP000239560">
    <property type="component" value="Unassembled WGS sequence"/>
</dbReference>